<accession>A0ABV8VY03</accession>
<gene>
    <name evidence="1" type="ORF">ACFOZ1_12070</name>
</gene>
<reference evidence="2" key="1">
    <citation type="journal article" date="2019" name="Int. J. Syst. Evol. Microbiol.">
        <title>The Global Catalogue of Microorganisms (GCM) 10K type strain sequencing project: providing services to taxonomists for standard genome sequencing and annotation.</title>
        <authorList>
            <consortium name="The Broad Institute Genomics Platform"/>
            <consortium name="The Broad Institute Genome Sequencing Center for Infectious Disease"/>
            <person name="Wu L."/>
            <person name="Ma J."/>
        </authorList>
    </citation>
    <scope>NUCLEOTIDE SEQUENCE [LARGE SCALE GENOMIC DNA]</scope>
    <source>
        <strain evidence="2">KACC 14058</strain>
    </source>
</reference>
<dbReference type="RefSeq" id="WP_390199606.1">
    <property type="nucleotide sequence ID" value="NZ_JBHSDV010000003.1"/>
</dbReference>
<keyword evidence="2" id="KW-1185">Reference proteome</keyword>
<dbReference type="Proteomes" id="UP001595880">
    <property type="component" value="Unassembled WGS sequence"/>
</dbReference>
<sequence>MRVKQLIVSICIITFLLFILFEKESQEMIKYFPFDESMSFIEAETNLSLVEQTGNDQYKVNWKVDSNLQQPIYLRQDVSLLFMDGQLKGIKSLWKEEESKISLNEDIDESDSSHFEAISYHHGEIHYPNDEIKSIQQMTYDELYVIDSPYSPLESFHKAESDFQLEWAKTLTHTTDQALHYRWKQWMEKLDIASNDYILHPLVNIYEFSSKPLNGFSQAETNKIIAQLWEGLYKEYIIPLSNTSTASPLYMPIILISKNYDHLFVLFNDATNQVQALKQIIP</sequence>
<comment type="caution">
    <text evidence="1">The sequence shown here is derived from an EMBL/GenBank/DDBJ whole genome shotgun (WGS) entry which is preliminary data.</text>
</comment>
<evidence type="ECO:0000313" key="1">
    <source>
        <dbReference type="EMBL" id="MFC4388531.1"/>
    </source>
</evidence>
<dbReference type="EMBL" id="JBHSDV010000003">
    <property type="protein sequence ID" value="MFC4388531.1"/>
    <property type="molecule type" value="Genomic_DNA"/>
</dbReference>
<organism evidence="1 2">
    <name type="scientific">Gracilibacillus marinus</name>
    <dbReference type="NCBI Taxonomy" id="630535"/>
    <lineage>
        <taxon>Bacteria</taxon>
        <taxon>Bacillati</taxon>
        <taxon>Bacillota</taxon>
        <taxon>Bacilli</taxon>
        <taxon>Bacillales</taxon>
        <taxon>Bacillaceae</taxon>
        <taxon>Gracilibacillus</taxon>
    </lineage>
</organism>
<evidence type="ECO:0000313" key="2">
    <source>
        <dbReference type="Proteomes" id="UP001595880"/>
    </source>
</evidence>
<proteinExistence type="predicted"/>
<protein>
    <submittedName>
        <fullName evidence="1">Uncharacterized protein</fullName>
    </submittedName>
</protein>
<name>A0ABV8VY03_9BACI</name>